<dbReference type="EMBL" id="KZ532197">
    <property type="protein sequence ID" value="PKU27057.1"/>
    <property type="molecule type" value="Genomic_DNA"/>
</dbReference>
<dbReference type="AlphaFoldDB" id="A0A2I0SZU2"/>
<dbReference type="OrthoDB" id="416454at2759"/>
<evidence type="ECO:0000313" key="2">
    <source>
        <dbReference type="Proteomes" id="UP000233556"/>
    </source>
</evidence>
<dbReference type="Proteomes" id="UP000233556">
    <property type="component" value="Unassembled WGS sequence"/>
</dbReference>
<keyword evidence="1" id="KW-0808">Transferase</keyword>
<name>A0A2I0SZU2_LIMLA</name>
<keyword evidence="1" id="KW-0548">Nucleotidyltransferase</keyword>
<organism evidence="1 2">
    <name type="scientific">Limosa lapponica baueri</name>
    <dbReference type="NCBI Taxonomy" id="1758121"/>
    <lineage>
        <taxon>Eukaryota</taxon>
        <taxon>Metazoa</taxon>
        <taxon>Chordata</taxon>
        <taxon>Craniata</taxon>
        <taxon>Vertebrata</taxon>
        <taxon>Euteleostomi</taxon>
        <taxon>Archelosauria</taxon>
        <taxon>Archosauria</taxon>
        <taxon>Dinosauria</taxon>
        <taxon>Saurischia</taxon>
        <taxon>Theropoda</taxon>
        <taxon>Coelurosauria</taxon>
        <taxon>Aves</taxon>
        <taxon>Neognathae</taxon>
        <taxon>Neoaves</taxon>
        <taxon>Charadriiformes</taxon>
        <taxon>Scolopacidae</taxon>
        <taxon>Limosa</taxon>
    </lineage>
</organism>
<reference evidence="2" key="1">
    <citation type="submission" date="2017-11" db="EMBL/GenBank/DDBJ databases">
        <authorList>
            <person name="Lima N.C."/>
            <person name="Parody-Merino A.M."/>
            <person name="Battley P.F."/>
            <person name="Fidler A.E."/>
            <person name="Prosdocimi F."/>
        </authorList>
    </citation>
    <scope>NUCLEOTIDE SEQUENCE [LARGE SCALE GENOMIC DNA]</scope>
</reference>
<reference evidence="2" key="2">
    <citation type="submission" date="2017-12" db="EMBL/GenBank/DDBJ databases">
        <title>Genome sequence of the Bar-tailed Godwit (Limosa lapponica baueri).</title>
        <authorList>
            <person name="Lima N.C.B."/>
            <person name="Parody-Merino A.M."/>
            <person name="Battley P.F."/>
            <person name="Fidler A.E."/>
            <person name="Prosdocimi F."/>
        </authorList>
    </citation>
    <scope>NUCLEOTIDE SEQUENCE [LARGE SCALE GENOMIC DNA]</scope>
</reference>
<dbReference type="GO" id="GO:0003964">
    <property type="term" value="F:RNA-directed DNA polymerase activity"/>
    <property type="evidence" value="ECO:0007669"/>
    <property type="project" value="UniProtKB-KW"/>
</dbReference>
<sequence length="115" mass="13073">MRGPVLFNILINGLDDGAEYTLSKSADIAKLGGVADTPNGCANLQRDLNRLEKWAYKNVMKFNKGNCKVLPLRRNDAVHQFRMWTDQMESSFAEKDSWVMLDKLNMSQEYALTAK</sequence>
<evidence type="ECO:0000313" key="1">
    <source>
        <dbReference type="EMBL" id="PKU27057.1"/>
    </source>
</evidence>
<keyword evidence="2" id="KW-1185">Reference proteome</keyword>
<keyword evidence="1" id="KW-0695">RNA-directed DNA polymerase</keyword>
<gene>
    <name evidence="1" type="ORF">llap_22639</name>
</gene>
<proteinExistence type="predicted"/>
<accession>A0A2I0SZU2</accession>
<dbReference type="PANTHER" id="PTHR33332">
    <property type="entry name" value="REVERSE TRANSCRIPTASE DOMAIN-CONTAINING PROTEIN"/>
    <property type="match status" value="1"/>
</dbReference>
<protein>
    <submittedName>
        <fullName evidence="1">Rna-directed dna polymerase from mobile element jockey-like</fullName>
    </submittedName>
</protein>